<dbReference type="Proteomes" id="UP000004221">
    <property type="component" value="Unassembled WGS sequence"/>
</dbReference>
<dbReference type="AlphaFoldDB" id="I4EJV0"/>
<evidence type="ECO:0000313" key="2">
    <source>
        <dbReference type="EMBL" id="CCF84962.1"/>
    </source>
</evidence>
<evidence type="ECO:0000313" key="3">
    <source>
        <dbReference type="Proteomes" id="UP000004221"/>
    </source>
</evidence>
<accession>I4EJV0</accession>
<organism evidence="2 3">
    <name type="scientific">Nitrolancea hollandica Lb</name>
    <dbReference type="NCBI Taxonomy" id="1129897"/>
    <lineage>
        <taxon>Bacteria</taxon>
        <taxon>Pseudomonadati</taxon>
        <taxon>Thermomicrobiota</taxon>
        <taxon>Thermomicrobia</taxon>
        <taxon>Sphaerobacterales</taxon>
        <taxon>Sphaerobacterineae</taxon>
        <taxon>Sphaerobacteraceae</taxon>
        <taxon>Nitrolancea</taxon>
    </lineage>
</organism>
<sequence>MLADTVVSGDVPVGKPGPAQVREGNPRRKPAAEPSEARVSGGDPVATAIVACPLFPGRAFLGVPSGRKANANLRMQWENGGGRHGEESLGLAGGGF</sequence>
<evidence type="ECO:0000256" key="1">
    <source>
        <dbReference type="SAM" id="MobiDB-lite"/>
    </source>
</evidence>
<name>I4EJV0_9BACT</name>
<keyword evidence="3" id="KW-1185">Reference proteome</keyword>
<dbReference type="EMBL" id="CAGS01000362">
    <property type="protein sequence ID" value="CCF84962.1"/>
    <property type="molecule type" value="Genomic_DNA"/>
</dbReference>
<protein>
    <submittedName>
        <fullName evidence="2">Uncharacterized protein</fullName>
    </submittedName>
</protein>
<feature type="region of interest" description="Disordered" evidence="1">
    <location>
        <begin position="1"/>
        <end position="41"/>
    </location>
</feature>
<reference evidence="2 3" key="1">
    <citation type="journal article" date="2012" name="ISME J.">
        <title>Nitrification expanded: discovery, physiology and genomics of a nitrite-oxidizing bacterium from the phylum Chloroflexi.</title>
        <authorList>
            <person name="Sorokin D.Y."/>
            <person name="Lucker S."/>
            <person name="Vejmelkova D."/>
            <person name="Kostrikina N.A."/>
            <person name="Kleerebezem R."/>
            <person name="Rijpstra W.I."/>
            <person name="Damste J.S."/>
            <person name="Le Paslier D."/>
            <person name="Muyzer G."/>
            <person name="Wagner M."/>
            <person name="van Loosdrecht M.C."/>
            <person name="Daims H."/>
        </authorList>
    </citation>
    <scope>NUCLEOTIDE SEQUENCE [LARGE SCALE GENOMIC DNA]</scope>
    <source>
        <strain evidence="3">none</strain>
    </source>
</reference>
<gene>
    <name evidence="2" type="ORF">NITHO_4240015</name>
</gene>
<proteinExistence type="predicted"/>
<comment type="caution">
    <text evidence="2">The sequence shown here is derived from an EMBL/GenBank/DDBJ whole genome shotgun (WGS) entry which is preliminary data.</text>
</comment>